<dbReference type="Proteomes" id="UP001472677">
    <property type="component" value="Unassembled WGS sequence"/>
</dbReference>
<dbReference type="EMBL" id="JBBPBM010000058">
    <property type="protein sequence ID" value="KAK8516514.1"/>
    <property type="molecule type" value="Genomic_DNA"/>
</dbReference>
<keyword evidence="2" id="KW-1185">Reference proteome</keyword>
<name>A0ABR2CAR7_9ROSI</name>
<accession>A0ABR2CAR7</accession>
<gene>
    <name evidence="1" type="ORF">V6N12_038754</name>
</gene>
<reference evidence="1 2" key="1">
    <citation type="journal article" date="2024" name="G3 (Bethesda)">
        <title>Genome assembly of Hibiscus sabdariffa L. provides insights into metabolisms of medicinal natural products.</title>
        <authorList>
            <person name="Kim T."/>
        </authorList>
    </citation>
    <scope>NUCLEOTIDE SEQUENCE [LARGE SCALE GENOMIC DNA]</scope>
    <source>
        <strain evidence="1">TK-2024</strain>
        <tissue evidence="1">Old leaves</tissue>
    </source>
</reference>
<evidence type="ECO:0000313" key="2">
    <source>
        <dbReference type="Proteomes" id="UP001472677"/>
    </source>
</evidence>
<proteinExistence type="predicted"/>
<protein>
    <submittedName>
        <fullName evidence="1">Uncharacterized protein</fullName>
    </submittedName>
</protein>
<sequence>MNPSYFPPLRLTNLVEPSPETDVDDTTLYSVSMDHGLESKQGSHTIAYDLSKHIKTDDLNAGFSEAIGRRNTQKHPLLELCFRLHLLQRLFHLASPNTPLFNLLHISRVRKENPTNTSVRETGDFCCKQRDFLLFLGWRARGRSCGFCKHRAAFFSA</sequence>
<comment type="caution">
    <text evidence="1">The sequence shown here is derived from an EMBL/GenBank/DDBJ whole genome shotgun (WGS) entry which is preliminary data.</text>
</comment>
<organism evidence="1 2">
    <name type="scientific">Hibiscus sabdariffa</name>
    <name type="common">roselle</name>
    <dbReference type="NCBI Taxonomy" id="183260"/>
    <lineage>
        <taxon>Eukaryota</taxon>
        <taxon>Viridiplantae</taxon>
        <taxon>Streptophyta</taxon>
        <taxon>Embryophyta</taxon>
        <taxon>Tracheophyta</taxon>
        <taxon>Spermatophyta</taxon>
        <taxon>Magnoliopsida</taxon>
        <taxon>eudicotyledons</taxon>
        <taxon>Gunneridae</taxon>
        <taxon>Pentapetalae</taxon>
        <taxon>rosids</taxon>
        <taxon>malvids</taxon>
        <taxon>Malvales</taxon>
        <taxon>Malvaceae</taxon>
        <taxon>Malvoideae</taxon>
        <taxon>Hibiscus</taxon>
    </lineage>
</organism>
<evidence type="ECO:0000313" key="1">
    <source>
        <dbReference type="EMBL" id="KAK8516514.1"/>
    </source>
</evidence>